<dbReference type="InterPro" id="IPR050389">
    <property type="entry name" value="LysR-type_TF"/>
</dbReference>
<dbReference type="InterPro" id="IPR005119">
    <property type="entry name" value="LysR_subst-bd"/>
</dbReference>
<evidence type="ECO:0000256" key="3">
    <source>
        <dbReference type="ARBA" id="ARBA00023125"/>
    </source>
</evidence>
<proteinExistence type="inferred from homology"/>
<accession>A0ABV2QFA5</accession>
<dbReference type="RefSeq" id="WP_354447102.1">
    <property type="nucleotide sequence ID" value="NZ_JBEPSH010000008.1"/>
</dbReference>
<dbReference type="PANTHER" id="PTHR30118:SF15">
    <property type="entry name" value="TRANSCRIPTIONAL REGULATORY PROTEIN"/>
    <property type="match status" value="1"/>
</dbReference>
<dbReference type="GO" id="GO:0003677">
    <property type="term" value="F:DNA binding"/>
    <property type="evidence" value="ECO:0007669"/>
    <property type="project" value="UniProtKB-KW"/>
</dbReference>
<dbReference type="CDD" id="cd08417">
    <property type="entry name" value="PBP2_Nitroaromatics_like"/>
    <property type="match status" value="1"/>
</dbReference>
<dbReference type="InterPro" id="IPR037402">
    <property type="entry name" value="YidZ_PBP2"/>
</dbReference>
<dbReference type="Pfam" id="PF03466">
    <property type="entry name" value="LysR_substrate"/>
    <property type="match status" value="1"/>
</dbReference>
<feature type="domain" description="HTH lysR-type" evidence="5">
    <location>
        <begin position="11"/>
        <end position="68"/>
    </location>
</feature>
<sequence length="304" mass="34569">MNVDQVNLPNVDLNLLKIFVTIMNEKSITGAGTRLGLTQSATSNALNRLRAHCQDPLFVRTSTGMEPTPFAAELFDPVSAALETIRQTFEQRTTFEPVTSTRTFRIIQNNFGELQLLPSLVERLQSQAPHVKIVSLTMAREHYREALEDSTADLGVGRLPPGQFVQRHLYEDSLVCLMRREHPIGDEMTLERFLSTPQLAFSETFQSELLVRRALLKKASERAIAMKVSSTASVADVLARTDLIAAVPARWFKGLHNRDAFRAVPLPFETERIHSHVFWHERNHHDPGHRWLRNQIAELFVDQE</sequence>
<evidence type="ECO:0000256" key="4">
    <source>
        <dbReference type="ARBA" id="ARBA00023163"/>
    </source>
</evidence>
<evidence type="ECO:0000259" key="5">
    <source>
        <dbReference type="PROSITE" id="PS50931"/>
    </source>
</evidence>
<dbReference type="Pfam" id="PF00126">
    <property type="entry name" value="HTH_1"/>
    <property type="match status" value="1"/>
</dbReference>
<evidence type="ECO:0000313" key="6">
    <source>
        <dbReference type="EMBL" id="MET4579222.1"/>
    </source>
</evidence>
<keyword evidence="2" id="KW-0805">Transcription regulation</keyword>
<reference evidence="6 7" key="1">
    <citation type="submission" date="2024-06" db="EMBL/GenBank/DDBJ databases">
        <title>Sorghum-associated microbial communities from plants grown in Nebraska, USA.</title>
        <authorList>
            <person name="Schachtman D."/>
        </authorList>
    </citation>
    <scope>NUCLEOTIDE SEQUENCE [LARGE SCALE GENOMIC DNA]</scope>
    <source>
        <strain evidence="6 7">2709</strain>
    </source>
</reference>
<dbReference type="Proteomes" id="UP001549320">
    <property type="component" value="Unassembled WGS sequence"/>
</dbReference>
<dbReference type="EMBL" id="JBEPSH010000008">
    <property type="protein sequence ID" value="MET4579222.1"/>
    <property type="molecule type" value="Genomic_DNA"/>
</dbReference>
<name>A0ABV2QFA5_9BURK</name>
<keyword evidence="7" id="KW-1185">Reference proteome</keyword>
<dbReference type="Gene3D" id="3.40.190.10">
    <property type="entry name" value="Periplasmic binding protein-like II"/>
    <property type="match status" value="2"/>
</dbReference>
<protein>
    <submittedName>
        <fullName evidence="6">DNA-binding transcriptional LysR family regulator</fullName>
    </submittedName>
</protein>
<comment type="similarity">
    <text evidence="1">Belongs to the LysR transcriptional regulatory family.</text>
</comment>
<dbReference type="SUPFAM" id="SSF46785">
    <property type="entry name" value="Winged helix' DNA-binding domain"/>
    <property type="match status" value="1"/>
</dbReference>
<keyword evidence="4" id="KW-0804">Transcription</keyword>
<evidence type="ECO:0000256" key="1">
    <source>
        <dbReference type="ARBA" id="ARBA00009437"/>
    </source>
</evidence>
<gene>
    <name evidence="6" type="ORF">ABIE13_004345</name>
</gene>
<dbReference type="InterPro" id="IPR036390">
    <property type="entry name" value="WH_DNA-bd_sf"/>
</dbReference>
<keyword evidence="3 6" id="KW-0238">DNA-binding</keyword>
<evidence type="ECO:0000313" key="7">
    <source>
        <dbReference type="Proteomes" id="UP001549320"/>
    </source>
</evidence>
<dbReference type="InterPro" id="IPR036388">
    <property type="entry name" value="WH-like_DNA-bd_sf"/>
</dbReference>
<dbReference type="SUPFAM" id="SSF53850">
    <property type="entry name" value="Periplasmic binding protein-like II"/>
    <property type="match status" value="1"/>
</dbReference>
<dbReference type="PANTHER" id="PTHR30118">
    <property type="entry name" value="HTH-TYPE TRANSCRIPTIONAL REGULATOR LEUO-RELATED"/>
    <property type="match status" value="1"/>
</dbReference>
<dbReference type="InterPro" id="IPR000847">
    <property type="entry name" value="LysR_HTH_N"/>
</dbReference>
<comment type="caution">
    <text evidence="6">The sequence shown here is derived from an EMBL/GenBank/DDBJ whole genome shotgun (WGS) entry which is preliminary data.</text>
</comment>
<dbReference type="PROSITE" id="PS50931">
    <property type="entry name" value="HTH_LYSR"/>
    <property type="match status" value="1"/>
</dbReference>
<organism evidence="6 7">
    <name type="scientific">Ottowia thiooxydans</name>
    <dbReference type="NCBI Taxonomy" id="219182"/>
    <lineage>
        <taxon>Bacteria</taxon>
        <taxon>Pseudomonadati</taxon>
        <taxon>Pseudomonadota</taxon>
        <taxon>Betaproteobacteria</taxon>
        <taxon>Burkholderiales</taxon>
        <taxon>Comamonadaceae</taxon>
        <taxon>Ottowia</taxon>
    </lineage>
</organism>
<evidence type="ECO:0000256" key="2">
    <source>
        <dbReference type="ARBA" id="ARBA00023015"/>
    </source>
</evidence>
<dbReference type="Gene3D" id="1.10.10.10">
    <property type="entry name" value="Winged helix-like DNA-binding domain superfamily/Winged helix DNA-binding domain"/>
    <property type="match status" value="1"/>
</dbReference>